<comment type="similarity">
    <text evidence="1">Belongs to the multi antimicrobial extrusion (MATE) (TC 2.A.66.1) family.</text>
</comment>
<gene>
    <name evidence="3" type="ORF">RCOM_0243480</name>
</gene>
<name>B9T2Q1_RICCO</name>
<dbReference type="AlphaFoldDB" id="B9T2Q1"/>
<proteinExistence type="inferred from homology"/>
<evidence type="ECO:0000313" key="3">
    <source>
        <dbReference type="EMBL" id="EEF29854.1"/>
    </source>
</evidence>
<dbReference type="InterPro" id="IPR002528">
    <property type="entry name" value="MATE_fam"/>
</dbReference>
<dbReference type="Pfam" id="PF01554">
    <property type="entry name" value="MatE"/>
    <property type="match status" value="1"/>
</dbReference>
<keyword evidence="2" id="KW-1133">Transmembrane helix</keyword>
<keyword evidence="2" id="KW-0812">Transmembrane</keyword>
<dbReference type="Proteomes" id="UP000008311">
    <property type="component" value="Unassembled WGS sequence"/>
</dbReference>
<evidence type="ECO:0000256" key="2">
    <source>
        <dbReference type="SAM" id="Phobius"/>
    </source>
</evidence>
<dbReference type="GO" id="GO:0015297">
    <property type="term" value="F:antiporter activity"/>
    <property type="evidence" value="ECO:0007669"/>
    <property type="project" value="InterPro"/>
</dbReference>
<evidence type="ECO:0000256" key="1">
    <source>
        <dbReference type="ARBA" id="ARBA00010199"/>
    </source>
</evidence>
<organism evidence="3 4">
    <name type="scientific">Ricinus communis</name>
    <name type="common">Castor bean</name>
    <dbReference type="NCBI Taxonomy" id="3988"/>
    <lineage>
        <taxon>Eukaryota</taxon>
        <taxon>Viridiplantae</taxon>
        <taxon>Streptophyta</taxon>
        <taxon>Embryophyta</taxon>
        <taxon>Tracheophyta</taxon>
        <taxon>Spermatophyta</taxon>
        <taxon>Magnoliopsida</taxon>
        <taxon>eudicotyledons</taxon>
        <taxon>Gunneridae</taxon>
        <taxon>Pentapetalae</taxon>
        <taxon>rosids</taxon>
        <taxon>fabids</taxon>
        <taxon>Malpighiales</taxon>
        <taxon>Euphorbiaceae</taxon>
        <taxon>Acalyphoideae</taxon>
        <taxon>Acalypheae</taxon>
        <taxon>Ricinus</taxon>
    </lineage>
</organism>
<dbReference type="eggNOG" id="KOG1347">
    <property type="taxonomic scope" value="Eukaryota"/>
</dbReference>
<protein>
    <recommendedName>
        <fullName evidence="5">Multidrug resistance pump</fullName>
    </recommendedName>
</protein>
<accession>B9T2Q1</accession>
<dbReference type="EMBL" id="EQ974389">
    <property type="protein sequence ID" value="EEF29854.1"/>
    <property type="molecule type" value="Genomic_DNA"/>
</dbReference>
<sequence>MMPFLAASSFLDAIQSVLSGIARGCGWQKLGAYVNLVSFYLVGIPCAVILAFFTQMKAQVIS</sequence>
<feature type="transmembrane region" description="Helical" evidence="2">
    <location>
        <begin position="35"/>
        <end position="53"/>
    </location>
</feature>
<keyword evidence="4" id="KW-1185">Reference proteome</keyword>
<keyword evidence="2" id="KW-0472">Membrane</keyword>
<evidence type="ECO:0008006" key="5">
    <source>
        <dbReference type="Google" id="ProtNLM"/>
    </source>
</evidence>
<dbReference type="GO" id="GO:0042910">
    <property type="term" value="F:xenobiotic transmembrane transporter activity"/>
    <property type="evidence" value="ECO:0007669"/>
    <property type="project" value="InterPro"/>
</dbReference>
<dbReference type="GO" id="GO:0016020">
    <property type="term" value="C:membrane"/>
    <property type="evidence" value="ECO:0007669"/>
    <property type="project" value="InterPro"/>
</dbReference>
<reference evidence="4" key="1">
    <citation type="journal article" date="2010" name="Nat. Biotechnol.">
        <title>Draft genome sequence of the oilseed species Ricinus communis.</title>
        <authorList>
            <person name="Chan A.P."/>
            <person name="Crabtree J."/>
            <person name="Zhao Q."/>
            <person name="Lorenzi H."/>
            <person name="Orvis J."/>
            <person name="Puiu D."/>
            <person name="Melake-Berhan A."/>
            <person name="Jones K.M."/>
            <person name="Redman J."/>
            <person name="Chen G."/>
            <person name="Cahoon E.B."/>
            <person name="Gedil M."/>
            <person name="Stanke M."/>
            <person name="Haas B.J."/>
            <person name="Wortman J.R."/>
            <person name="Fraser-Liggett C.M."/>
            <person name="Ravel J."/>
            <person name="Rabinowicz P.D."/>
        </authorList>
    </citation>
    <scope>NUCLEOTIDE SEQUENCE [LARGE SCALE GENOMIC DNA]</scope>
    <source>
        <strain evidence="4">cv. Hale</strain>
    </source>
</reference>
<dbReference type="PANTHER" id="PTHR11206">
    <property type="entry name" value="MULTIDRUG RESISTANCE PROTEIN"/>
    <property type="match status" value="1"/>
</dbReference>
<dbReference type="InParanoid" id="B9T2Q1"/>
<evidence type="ECO:0000313" key="4">
    <source>
        <dbReference type="Proteomes" id="UP000008311"/>
    </source>
</evidence>